<evidence type="ECO:0000313" key="12">
    <source>
        <dbReference type="Proteomes" id="UP001381693"/>
    </source>
</evidence>
<evidence type="ECO:0000256" key="7">
    <source>
        <dbReference type="ARBA" id="ARBA00023069"/>
    </source>
</evidence>
<evidence type="ECO:0000256" key="4">
    <source>
        <dbReference type="ARBA" id="ARBA00021752"/>
    </source>
</evidence>
<feature type="coiled-coil region" evidence="10">
    <location>
        <begin position="133"/>
        <end position="180"/>
    </location>
</feature>
<dbReference type="Proteomes" id="UP001381693">
    <property type="component" value="Unassembled WGS sequence"/>
</dbReference>
<dbReference type="PANTHER" id="PTHR31598:SF1">
    <property type="entry name" value="DYNEIN REGULATORY COMPLEX PROTEIN 10"/>
    <property type="match status" value="1"/>
</dbReference>
<comment type="function">
    <text evidence="1">Component of the nexin-dynein regulatory complex (N-DRC), a key regulator of ciliary/flagellar motility which maintains the alignment and integrity of the distal axoneme and regulates microtubule sliding in motile axonemes.</text>
</comment>
<keyword evidence="10" id="KW-0175">Coiled coil</keyword>
<reference evidence="11 12" key="1">
    <citation type="submission" date="2023-11" db="EMBL/GenBank/DDBJ databases">
        <title>Halocaridina rubra genome assembly.</title>
        <authorList>
            <person name="Smith C."/>
        </authorList>
    </citation>
    <scope>NUCLEOTIDE SEQUENCE [LARGE SCALE GENOMIC DNA]</scope>
    <source>
        <strain evidence="11">EP-1</strain>
        <tissue evidence="11">Whole</tissue>
    </source>
</reference>
<gene>
    <name evidence="11" type="ORF">SK128_004248</name>
</gene>
<name>A0AAN9A7Z9_HALRR</name>
<dbReference type="AlphaFoldDB" id="A0AAN9A7Z9"/>
<evidence type="ECO:0000313" key="11">
    <source>
        <dbReference type="EMBL" id="KAK7073237.1"/>
    </source>
</evidence>
<dbReference type="PANTHER" id="PTHR31598">
    <property type="entry name" value="IQ DOMAIN-CONTAINING PROTEIN D"/>
    <property type="match status" value="1"/>
</dbReference>
<keyword evidence="9" id="KW-0966">Cell projection</keyword>
<keyword evidence="5" id="KW-0963">Cytoplasm</keyword>
<sequence length="246" mass="28505">MESFSDMKLLEALHELDQIVRNRLHFSARLEYVYASQMAKMTRRASMSGESLGRLETRLADSHKQREECLGVRDSIITSLKEQLDQQRLTGSQAVHSCRAQAHTEYEEVKRCSENNLESLKASLEENILTMRSHELRDEEEELELRKRRQDLEGEILRRIRHYDATMSSLQTTLDSLREEDKALTLLLKNKKTIQSGRIQPDLSCGLKVKSHRVWAPKGFEFATVVPNKVGLYSTRCSGFCFHKYD</sequence>
<evidence type="ECO:0000256" key="5">
    <source>
        <dbReference type="ARBA" id="ARBA00022490"/>
    </source>
</evidence>
<keyword evidence="12" id="KW-1185">Reference proteome</keyword>
<keyword evidence="7" id="KW-0969">Cilium</keyword>
<dbReference type="EMBL" id="JAXCGZ010013234">
    <property type="protein sequence ID" value="KAK7073237.1"/>
    <property type="molecule type" value="Genomic_DNA"/>
</dbReference>
<comment type="caution">
    <text evidence="11">The sequence shown here is derived from an EMBL/GenBank/DDBJ whole genome shotgun (WGS) entry which is preliminary data.</text>
</comment>
<evidence type="ECO:0000256" key="1">
    <source>
        <dbReference type="ARBA" id="ARBA00003029"/>
    </source>
</evidence>
<protein>
    <recommendedName>
        <fullName evidence="4">Dynein regulatory complex protein 10</fullName>
    </recommendedName>
</protein>
<comment type="subcellular location">
    <subcellularLocation>
        <location evidence="2">Cytoplasm</location>
        <location evidence="2">Cytoskeleton</location>
        <location evidence="2">Flagellum axoneme</location>
    </subcellularLocation>
</comment>
<organism evidence="11 12">
    <name type="scientific">Halocaridina rubra</name>
    <name type="common">Hawaiian red shrimp</name>
    <dbReference type="NCBI Taxonomy" id="373956"/>
    <lineage>
        <taxon>Eukaryota</taxon>
        <taxon>Metazoa</taxon>
        <taxon>Ecdysozoa</taxon>
        <taxon>Arthropoda</taxon>
        <taxon>Crustacea</taxon>
        <taxon>Multicrustacea</taxon>
        <taxon>Malacostraca</taxon>
        <taxon>Eumalacostraca</taxon>
        <taxon>Eucarida</taxon>
        <taxon>Decapoda</taxon>
        <taxon>Pleocyemata</taxon>
        <taxon>Caridea</taxon>
        <taxon>Atyoidea</taxon>
        <taxon>Atyidae</taxon>
        <taxon>Halocaridina</taxon>
    </lineage>
</organism>
<dbReference type="InterPro" id="IPR042815">
    <property type="entry name" value="DRC10"/>
</dbReference>
<evidence type="ECO:0000256" key="2">
    <source>
        <dbReference type="ARBA" id="ARBA00004611"/>
    </source>
</evidence>
<accession>A0AAN9A7Z9</accession>
<evidence type="ECO:0000256" key="9">
    <source>
        <dbReference type="ARBA" id="ARBA00023273"/>
    </source>
</evidence>
<evidence type="ECO:0000256" key="6">
    <source>
        <dbReference type="ARBA" id="ARBA00022846"/>
    </source>
</evidence>
<keyword evidence="8" id="KW-0206">Cytoskeleton</keyword>
<evidence type="ECO:0000256" key="3">
    <source>
        <dbReference type="ARBA" id="ARBA00009071"/>
    </source>
</evidence>
<keyword evidence="6" id="KW-0282">Flagellum</keyword>
<proteinExistence type="inferred from homology"/>
<evidence type="ECO:0000256" key="10">
    <source>
        <dbReference type="SAM" id="Coils"/>
    </source>
</evidence>
<comment type="similarity">
    <text evidence="3">Belongs to the DRC10 family.</text>
</comment>
<evidence type="ECO:0000256" key="8">
    <source>
        <dbReference type="ARBA" id="ARBA00023212"/>
    </source>
</evidence>